<accession>A0A4S1CL89</accession>
<name>A0A4S1CL89_9BACT</name>
<dbReference type="EMBL" id="SRSC01000001">
    <property type="protein sequence ID" value="TGU74030.1"/>
    <property type="molecule type" value="Genomic_DNA"/>
</dbReference>
<evidence type="ECO:0000313" key="2">
    <source>
        <dbReference type="Proteomes" id="UP000306416"/>
    </source>
</evidence>
<keyword evidence="2" id="KW-1185">Reference proteome</keyword>
<reference evidence="1 2" key="1">
    <citation type="submission" date="2019-04" db="EMBL/GenBank/DDBJ databases">
        <title>Geobacter oryzae sp. nov., ferric-reducing bacteria isolated from paddy soil.</title>
        <authorList>
            <person name="Xu Z."/>
            <person name="Masuda Y."/>
            <person name="Itoh H."/>
            <person name="Senoo K."/>
        </authorList>
    </citation>
    <scope>NUCLEOTIDE SEQUENCE [LARGE SCALE GENOMIC DNA]</scope>
    <source>
        <strain evidence="1 2">Red111</strain>
    </source>
</reference>
<comment type="caution">
    <text evidence="1">The sequence shown here is derived from an EMBL/GenBank/DDBJ whole genome shotgun (WGS) entry which is preliminary data.</text>
</comment>
<evidence type="ECO:0000313" key="1">
    <source>
        <dbReference type="EMBL" id="TGU74030.1"/>
    </source>
</evidence>
<dbReference type="RefSeq" id="WP_135868370.1">
    <property type="nucleotide sequence ID" value="NZ_SRSC01000001.1"/>
</dbReference>
<sequence length="68" mass="7248">MTHETMTILKSFAEAGTTAAPVALLAAAAALPHLLTLGHAATPVRVPARRARRIWGREDGFTTSSPRR</sequence>
<dbReference type="AlphaFoldDB" id="A0A4S1CL89"/>
<proteinExistence type="predicted"/>
<gene>
    <name evidence="1" type="ORF">E4633_00735</name>
</gene>
<protein>
    <submittedName>
        <fullName evidence="1">Uncharacterized protein</fullName>
    </submittedName>
</protein>
<dbReference type="Proteomes" id="UP000306416">
    <property type="component" value="Unassembled WGS sequence"/>
</dbReference>
<organism evidence="1 2">
    <name type="scientific">Geomonas terrae</name>
    <dbReference type="NCBI Taxonomy" id="2562681"/>
    <lineage>
        <taxon>Bacteria</taxon>
        <taxon>Pseudomonadati</taxon>
        <taxon>Thermodesulfobacteriota</taxon>
        <taxon>Desulfuromonadia</taxon>
        <taxon>Geobacterales</taxon>
        <taxon>Geobacteraceae</taxon>
        <taxon>Geomonas</taxon>
    </lineage>
</organism>